<gene>
    <name evidence="1" type="ORF">EVA_11725</name>
</gene>
<proteinExistence type="predicted"/>
<dbReference type="EMBL" id="AMCI01003500">
    <property type="protein sequence ID" value="EJX00171.1"/>
    <property type="molecule type" value="Genomic_DNA"/>
</dbReference>
<evidence type="ECO:0000313" key="1">
    <source>
        <dbReference type="EMBL" id="EJX00171.1"/>
    </source>
</evidence>
<dbReference type="AlphaFoldDB" id="J9CJD7"/>
<accession>J9CJD7</accession>
<comment type="caution">
    <text evidence="1">The sequence shown here is derived from an EMBL/GenBank/DDBJ whole genome shotgun (WGS) entry which is preliminary data.</text>
</comment>
<organism evidence="1">
    <name type="scientific">gut metagenome</name>
    <dbReference type="NCBI Taxonomy" id="749906"/>
    <lineage>
        <taxon>unclassified sequences</taxon>
        <taxon>metagenomes</taxon>
        <taxon>organismal metagenomes</taxon>
    </lineage>
</organism>
<name>J9CJD7_9ZZZZ</name>
<sequence length="45" mass="4991">MRCAWGGLPPSFRQTRLKSTAKARHFTIVDGAKTGKLCACRAELR</sequence>
<protein>
    <submittedName>
        <fullName evidence="1">Uncharacterized protein</fullName>
    </submittedName>
</protein>
<reference evidence="1" key="1">
    <citation type="journal article" date="2012" name="PLoS ONE">
        <title>Gene sets for utilization of primary and secondary nutrition supplies in the distal gut of endangered iberian lynx.</title>
        <authorList>
            <person name="Alcaide M."/>
            <person name="Messina E."/>
            <person name="Richter M."/>
            <person name="Bargiela R."/>
            <person name="Peplies J."/>
            <person name="Huws S.A."/>
            <person name="Newbold C.J."/>
            <person name="Golyshin P.N."/>
            <person name="Simon M.A."/>
            <person name="Lopez G."/>
            <person name="Yakimov M.M."/>
            <person name="Ferrer M."/>
        </authorList>
    </citation>
    <scope>NUCLEOTIDE SEQUENCE</scope>
</reference>